<evidence type="ECO:0000256" key="4">
    <source>
        <dbReference type="ARBA" id="ARBA00022692"/>
    </source>
</evidence>
<feature type="transmembrane region" description="Helical" evidence="7">
    <location>
        <begin position="169"/>
        <end position="192"/>
    </location>
</feature>
<evidence type="ECO:0000256" key="5">
    <source>
        <dbReference type="ARBA" id="ARBA00022989"/>
    </source>
</evidence>
<feature type="domain" description="TRAP C4-dicarboxylate transport system permease DctM subunit" evidence="8">
    <location>
        <begin position="6"/>
        <end position="416"/>
    </location>
</feature>
<proteinExistence type="predicted"/>
<keyword evidence="4 7" id="KW-0812">Transmembrane</keyword>
<feature type="transmembrane region" description="Helical" evidence="7">
    <location>
        <begin position="396"/>
        <end position="417"/>
    </location>
</feature>
<dbReference type="GO" id="GO:0005886">
    <property type="term" value="C:plasma membrane"/>
    <property type="evidence" value="ECO:0007669"/>
    <property type="project" value="UniProtKB-SubCell"/>
</dbReference>
<feature type="transmembrane region" description="Helical" evidence="7">
    <location>
        <begin position="240"/>
        <end position="257"/>
    </location>
</feature>
<dbReference type="PANTHER" id="PTHR33362:SF2">
    <property type="entry name" value="TRAP TRANSPORTER LARGE PERMEASE PROTEIN"/>
    <property type="match status" value="1"/>
</dbReference>
<feature type="transmembrane region" description="Helical" evidence="7">
    <location>
        <begin position="355"/>
        <end position="381"/>
    </location>
</feature>
<dbReference type="GO" id="GO:0022857">
    <property type="term" value="F:transmembrane transporter activity"/>
    <property type="evidence" value="ECO:0007669"/>
    <property type="project" value="TreeGrafter"/>
</dbReference>
<evidence type="ECO:0000259" key="8">
    <source>
        <dbReference type="Pfam" id="PF06808"/>
    </source>
</evidence>
<evidence type="ECO:0000313" key="9">
    <source>
        <dbReference type="EMBL" id="SFR87552.1"/>
    </source>
</evidence>
<dbReference type="Pfam" id="PF06808">
    <property type="entry name" value="DctM"/>
    <property type="match status" value="1"/>
</dbReference>
<keyword evidence="2" id="KW-1003">Cell membrane</keyword>
<evidence type="ECO:0000313" key="10">
    <source>
        <dbReference type="Proteomes" id="UP000199659"/>
    </source>
</evidence>
<evidence type="ECO:0000256" key="1">
    <source>
        <dbReference type="ARBA" id="ARBA00004429"/>
    </source>
</evidence>
<feature type="transmembrane region" description="Helical" evidence="7">
    <location>
        <begin position="46"/>
        <end position="65"/>
    </location>
</feature>
<sequence length="425" mass="44977">MIAWLLISFFVLLFLGVPIAMALGLSAIGGIYFLDGGNTVTIAQRMFEGMNSFTLLAIPLYTFAGFTMSKGGISKRIMDFCYSIVGHIYGGLAHVNVLSSMIFAGISGSAVADTAGVSGMFMPEMVRKGYSKKLTVAVTAISSTIGIVIPPSIPMVVIAGICGISTGKLFLGGIIPGILLGVAQMIISYFLAKKEGVPKEPGHFSIKPVLIGLKESWPALLMPIIIVGTITTGIVSPTEAGIIAVVYGLIAGGIIYRELTFSDIKFAICETVRTSGKIFVVIGTAKLYTIMLTTAGFDKWIASKMMGISTNPTVILIIILLLFFIVTMFMESIATLTLFMPILFPIAMSVGINPIVMSVLITVVIGVGLVTPPVGMCIYVACDLMEVKVGEVFPTLIPYLAATLACIILLIAFPQLITIPTALMG</sequence>
<evidence type="ECO:0000256" key="7">
    <source>
        <dbReference type="SAM" id="Phobius"/>
    </source>
</evidence>
<dbReference type="InterPro" id="IPR010656">
    <property type="entry name" value="DctM"/>
</dbReference>
<dbReference type="EMBL" id="FOYZ01000008">
    <property type="protein sequence ID" value="SFR87552.1"/>
    <property type="molecule type" value="Genomic_DNA"/>
</dbReference>
<evidence type="ECO:0000256" key="6">
    <source>
        <dbReference type="ARBA" id="ARBA00023136"/>
    </source>
</evidence>
<dbReference type="PANTHER" id="PTHR33362">
    <property type="entry name" value="SIALIC ACID TRAP TRANSPORTER PERMEASE PROTEIN SIAT-RELATED"/>
    <property type="match status" value="1"/>
</dbReference>
<dbReference type="PIRSF" id="PIRSF006066">
    <property type="entry name" value="HI0050"/>
    <property type="match status" value="1"/>
</dbReference>
<comment type="subcellular location">
    <subcellularLocation>
        <location evidence="1">Cell inner membrane</location>
        <topology evidence="1">Multi-pass membrane protein</topology>
    </subcellularLocation>
</comment>
<keyword evidence="5 7" id="KW-1133">Transmembrane helix</keyword>
<dbReference type="RefSeq" id="WP_092560850.1">
    <property type="nucleotide sequence ID" value="NZ_FOYZ01000008.1"/>
</dbReference>
<feature type="transmembrane region" description="Helical" evidence="7">
    <location>
        <begin position="278"/>
        <end position="297"/>
    </location>
</feature>
<gene>
    <name evidence="9" type="ORF">SAMN05661086_02281</name>
</gene>
<organism evidence="9 10">
    <name type="scientific">Anaeromicropila populeti</name>
    <dbReference type="NCBI Taxonomy" id="37658"/>
    <lineage>
        <taxon>Bacteria</taxon>
        <taxon>Bacillati</taxon>
        <taxon>Bacillota</taxon>
        <taxon>Clostridia</taxon>
        <taxon>Lachnospirales</taxon>
        <taxon>Lachnospiraceae</taxon>
        <taxon>Anaeromicropila</taxon>
    </lineage>
</organism>
<dbReference type="Proteomes" id="UP000199659">
    <property type="component" value="Unassembled WGS sequence"/>
</dbReference>
<feature type="transmembrane region" description="Helical" evidence="7">
    <location>
        <begin position="134"/>
        <end position="157"/>
    </location>
</feature>
<evidence type="ECO:0000256" key="2">
    <source>
        <dbReference type="ARBA" id="ARBA00022475"/>
    </source>
</evidence>
<dbReference type="AlphaFoldDB" id="A0A1I6K8K8"/>
<feature type="transmembrane region" description="Helical" evidence="7">
    <location>
        <begin position="217"/>
        <end position="234"/>
    </location>
</feature>
<evidence type="ECO:0000256" key="3">
    <source>
        <dbReference type="ARBA" id="ARBA00022519"/>
    </source>
</evidence>
<dbReference type="OrthoDB" id="9785600at2"/>
<feature type="transmembrane region" description="Helical" evidence="7">
    <location>
        <begin position="77"/>
        <end position="95"/>
    </location>
</feature>
<accession>A0A1I6K8K8</accession>
<protein>
    <submittedName>
        <fullName evidence="9">TRAP transporter, DctM subunit</fullName>
    </submittedName>
</protein>
<keyword evidence="6 7" id="KW-0472">Membrane</keyword>
<dbReference type="NCBIfam" id="TIGR00786">
    <property type="entry name" value="dctM"/>
    <property type="match status" value="1"/>
</dbReference>
<dbReference type="InterPro" id="IPR004681">
    <property type="entry name" value="TRAP_DctM"/>
</dbReference>
<keyword evidence="3" id="KW-0997">Cell inner membrane</keyword>
<reference evidence="9 10" key="1">
    <citation type="submission" date="2016-10" db="EMBL/GenBank/DDBJ databases">
        <authorList>
            <person name="de Groot N.N."/>
        </authorList>
    </citation>
    <scope>NUCLEOTIDE SEQUENCE [LARGE SCALE GENOMIC DNA]</scope>
    <source>
        <strain evidence="9 10">743A</strain>
    </source>
</reference>
<keyword evidence="10" id="KW-1185">Reference proteome</keyword>
<dbReference type="STRING" id="37658.SAMN05661086_02281"/>
<name>A0A1I6K8K8_9FIRM</name>